<dbReference type="Gene3D" id="1.10.3720.10">
    <property type="entry name" value="MetI-like"/>
    <property type="match status" value="1"/>
</dbReference>
<accession>A0A9D2SD84</accession>
<feature type="domain" description="ABC transmembrane type-1" evidence="8">
    <location>
        <begin position="67"/>
        <end position="280"/>
    </location>
</feature>
<dbReference type="GO" id="GO:0005886">
    <property type="term" value="C:plasma membrane"/>
    <property type="evidence" value="ECO:0007669"/>
    <property type="project" value="UniProtKB-SubCell"/>
</dbReference>
<sequence>MRSKKKREWHRLMILPALSVFLLFVIVPIGEGMVLAFTDWDGYHAPAFTGMDNFLRFFSDDQALTAVKNTLLFGAGGTLLLNLAGLLYALILDSGLRMKGLIRTIVYLPAIISPLIIGYIWSIILSSENGVLLEWMTIIGAEDAFRDLLADPASALCVIIVVHVWQYLGGNMIIYLAGLQNIPGDLLESAKMDGAGGVKQIFSIKLPLLGPSFQINIVTNIIGAMSMFDVIMSLTNGGPGHYTESLSVYIYRLSASSQAGYTAAVSMLMFIIVLIPAGAAFWMMRKMDVEM</sequence>
<dbReference type="Proteomes" id="UP000886883">
    <property type="component" value="Unassembled WGS sequence"/>
</dbReference>
<keyword evidence="2 7" id="KW-0813">Transport</keyword>
<dbReference type="InterPro" id="IPR000515">
    <property type="entry name" value="MetI-like"/>
</dbReference>
<keyword evidence="6 7" id="KW-0472">Membrane</keyword>
<feature type="transmembrane region" description="Helical" evidence="7">
    <location>
        <begin position="153"/>
        <end position="177"/>
    </location>
</feature>
<evidence type="ECO:0000256" key="7">
    <source>
        <dbReference type="RuleBase" id="RU363032"/>
    </source>
</evidence>
<keyword evidence="5 7" id="KW-1133">Transmembrane helix</keyword>
<dbReference type="AlphaFoldDB" id="A0A9D2SD84"/>
<evidence type="ECO:0000256" key="4">
    <source>
        <dbReference type="ARBA" id="ARBA00022692"/>
    </source>
</evidence>
<name>A0A9D2SD84_9FIRM</name>
<feature type="transmembrane region" description="Helical" evidence="7">
    <location>
        <begin position="213"/>
        <end position="234"/>
    </location>
</feature>
<dbReference type="GO" id="GO:0055085">
    <property type="term" value="P:transmembrane transport"/>
    <property type="evidence" value="ECO:0007669"/>
    <property type="project" value="InterPro"/>
</dbReference>
<dbReference type="PANTHER" id="PTHR30193">
    <property type="entry name" value="ABC TRANSPORTER PERMEASE PROTEIN"/>
    <property type="match status" value="1"/>
</dbReference>
<dbReference type="InterPro" id="IPR051393">
    <property type="entry name" value="ABC_transporter_permease"/>
</dbReference>
<organism evidence="9 10">
    <name type="scientific">Candidatus Eisenbergiella merdigallinarum</name>
    <dbReference type="NCBI Taxonomy" id="2838552"/>
    <lineage>
        <taxon>Bacteria</taxon>
        <taxon>Bacillati</taxon>
        <taxon>Bacillota</taxon>
        <taxon>Clostridia</taxon>
        <taxon>Lachnospirales</taxon>
        <taxon>Lachnospiraceae</taxon>
        <taxon>Eisenbergiella</taxon>
    </lineage>
</organism>
<dbReference type="InterPro" id="IPR035906">
    <property type="entry name" value="MetI-like_sf"/>
</dbReference>
<dbReference type="SUPFAM" id="SSF161098">
    <property type="entry name" value="MetI-like"/>
    <property type="match status" value="1"/>
</dbReference>
<comment type="similarity">
    <text evidence="7">Belongs to the binding-protein-dependent transport system permease family.</text>
</comment>
<dbReference type="PROSITE" id="PS50928">
    <property type="entry name" value="ABC_TM1"/>
    <property type="match status" value="1"/>
</dbReference>
<protein>
    <submittedName>
        <fullName evidence="9">Sugar ABC transporter permease</fullName>
    </submittedName>
</protein>
<gene>
    <name evidence="9" type="ORF">H9763_04585</name>
</gene>
<feature type="transmembrane region" description="Helical" evidence="7">
    <location>
        <begin position="261"/>
        <end position="284"/>
    </location>
</feature>
<proteinExistence type="inferred from homology"/>
<dbReference type="CDD" id="cd06261">
    <property type="entry name" value="TM_PBP2"/>
    <property type="match status" value="1"/>
</dbReference>
<evidence type="ECO:0000256" key="1">
    <source>
        <dbReference type="ARBA" id="ARBA00004651"/>
    </source>
</evidence>
<keyword evidence="3" id="KW-1003">Cell membrane</keyword>
<evidence type="ECO:0000256" key="2">
    <source>
        <dbReference type="ARBA" id="ARBA00022448"/>
    </source>
</evidence>
<feature type="transmembrane region" description="Helical" evidence="7">
    <location>
        <begin position="12"/>
        <end position="30"/>
    </location>
</feature>
<feature type="transmembrane region" description="Helical" evidence="7">
    <location>
        <begin position="71"/>
        <end position="92"/>
    </location>
</feature>
<evidence type="ECO:0000313" key="10">
    <source>
        <dbReference type="Proteomes" id="UP000886883"/>
    </source>
</evidence>
<evidence type="ECO:0000256" key="6">
    <source>
        <dbReference type="ARBA" id="ARBA00023136"/>
    </source>
</evidence>
<reference evidence="9" key="2">
    <citation type="submission" date="2021-04" db="EMBL/GenBank/DDBJ databases">
        <authorList>
            <person name="Gilroy R."/>
        </authorList>
    </citation>
    <scope>NUCLEOTIDE SEQUENCE</scope>
    <source>
        <strain evidence="9">USAMLcec3-2134</strain>
    </source>
</reference>
<comment type="subcellular location">
    <subcellularLocation>
        <location evidence="1 7">Cell membrane</location>
        <topology evidence="1 7">Multi-pass membrane protein</topology>
    </subcellularLocation>
</comment>
<evidence type="ECO:0000256" key="5">
    <source>
        <dbReference type="ARBA" id="ARBA00022989"/>
    </source>
</evidence>
<dbReference type="PANTHER" id="PTHR30193:SF37">
    <property type="entry name" value="INNER MEMBRANE ABC TRANSPORTER PERMEASE PROTEIN YCJO"/>
    <property type="match status" value="1"/>
</dbReference>
<reference evidence="9" key="1">
    <citation type="journal article" date="2021" name="PeerJ">
        <title>Extensive microbial diversity within the chicken gut microbiome revealed by metagenomics and culture.</title>
        <authorList>
            <person name="Gilroy R."/>
            <person name="Ravi A."/>
            <person name="Getino M."/>
            <person name="Pursley I."/>
            <person name="Horton D.L."/>
            <person name="Alikhan N.F."/>
            <person name="Baker D."/>
            <person name="Gharbi K."/>
            <person name="Hall N."/>
            <person name="Watson M."/>
            <person name="Adriaenssens E.M."/>
            <person name="Foster-Nyarko E."/>
            <person name="Jarju S."/>
            <person name="Secka A."/>
            <person name="Antonio M."/>
            <person name="Oren A."/>
            <person name="Chaudhuri R.R."/>
            <person name="La Ragione R."/>
            <person name="Hildebrand F."/>
            <person name="Pallen M.J."/>
        </authorList>
    </citation>
    <scope>NUCLEOTIDE SEQUENCE</scope>
    <source>
        <strain evidence="9">USAMLcec3-2134</strain>
    </source>
</reference>
<feature type="transmembrane region" description="Helical" evidence="7">
    <location>
        <begin position="104"/>
        <end position="124"/>
    </location>
</feature>
<keyword evidence="4 7" id="KW-0812">Transmembrane</keyword>
<evidence type="ECO:0000259" key="8">
    <source>
        <dbReference type="PROSITE" id="PS50928"/>
    </source>
</evidence>
<comment type="caution">
    <text evidence="9">The sequence shown here is derived from an EMBL/GenBank/DDBJ whole genome shotgun (WGS) entry which is preliminary data.</text>
</comment>
<dbReference type="EMBL" id="DWXE01000015">
    <property type="protein sequence ID" value="HJB90728.1"/>
    <property type="molecule type" value="Genomic_DNA"/>
</dbReference>
<evidence type="ECO:0000256" key="3">
    <source>
        <dbReference type="ARBA" id="ARBA00022475"/>
    </source>
</evidence>
<evidence type="ECO:0000313" key="9">
    <source>
        <dbReference type="EMBL" id="HJB90728.1"/>
    </source>
</evidence>
<dbReference type="Pfam" id="PF00528">
    <property type="entry name" value="BPD_transp_1"/>
    <property type="match status" value="1"/>
</dbReference>
<dbReference type="SUPFAM" id="SSF160964">
    <property type="entry name" value="MalF N-terminal region-like"/>
    <property type="match status" value="1"/>
</dbReference>